<evidence type="ECO:0000313" key="1">
    <source>
        <dbReference type="EMBL" id="ETW93758.1"/>
    </source>
</evidence>
<name>W4L6P8_ENTF1</name>
<protein>
    <submittedName>
        <fullName evidence="1">Uncharacterized protein</fullName>
    </submittedName>
</protein>
<dbReference type="HOGENOM" id="CLU_2380850_0_0_7"/>
<evidence type="ECO:0000313" key="2">
    <source>
        <dbReference type="Proteomes" id="UP000019141"/>
    </source>
</evidence>
<reference evidence="1 2" key="1">
    <citation type="journal article" date="2014" name="Nature">
        <title>An environmental bacterial taxon with a large and distinct metabolic repertoire.</title>
        <authorList>
            <person name="Wilson M.C."/>
            <person name="Mori T."/>
            <person name="Ruckert C."/>
            <person name="Uria A.R."/>
            <person name="Helf M.J."/>
            <person name="Takada K."/>
            <person name="Gernert C."/>
            <person name="Steffens U.A."/>
            <person name="Heycke N."/>
            <person name="Schmitt S."/>
            <person name="Rinke C."/>
            <person name="Helfrich E.J."/>
            <person name="Brachmann A.O."/>
            <person name="Gurgui C."/>
            <person name="Wakimoto T."/>
            <person name="Kracht M."/>
            <person name="Crusemann M."/>
            <person name="Hentschel U."/>
            <person name="Abe I."/>
            <person name="Matsunaga S."/>
            <person name="Kalinowski J."/>
            <person name="Takeyama H."/>
            <person name="Piel J."/>
        </authorList>
    </citation>
    <scope>NUCLEOTIDE SEQUENCE [LARGE SCALE GENOMIC DNA]</scope>
    <source>
        <strain evidence="2">TSY1</strain>
    </source>
</reference>
<dbReference type="AlphaFoldDB" id="W4L6P8"/>
<comment type="caution">
    <text evidence="1">The sequence shown here is derived from an EMBL/GenBank/DDBJ whole genome shotgun (WGS) entry which is preliminary data.</text>
</comment>
<organism evidence="1 2">
    <name type="scientific">Entotheonella factor</name>
    <dbReference type="NCBI Taxonomy" id="1429438"/>
    <lineage>
        <taxon>Bacteria</taxon>
        <taxon>Pseudomonadati</taxon>
        <taxon>Nitrospinota/Tectimicrobiota group</taxon>
        <taxon>Candidatus Tectimicrobiota</taxon>
        <taxon>Candidatus Entotheonellia</taxon>
        <taxon>Candidatus Entotheonellales</taxon>
        <taxon>Candidatus Entotheonellaceae</taxon>
        <taxon>Candidatus Entotheonella</taxon>
    </lineage>
</organism>
<dbReference type="Proteomes" id="UP000019141">
    <property type="component" value="Unassembled WGS sequence"/>
</dbReference>
<proteinExistence type="predicted"/>
<keyword evidence="2" id="KW-1185">Reference proteome</keyword>
<gene>
    <name evidence="1" type="ORF">ETSY1_37805</name>
</gene>
<accession>W4L6P8</accession>
<dbReference type="EMBL" id="AZHW01001177">
    <property type="protein sequence ID" value="ETW93758.1"/>
    <property type="molecule type" value="Genomic_DNA"/>
</dbReference>
<sequence length="94" mass="10971">MWMTLSASWSQALTIRRCGSGSYKLGVYYRFFVCHRVRAVLEKSTLWPFHLMGQRWQLGDRLGEEKVKKIFSSSIALQVNSATEFPVCRMFVFI</sequence>